<dbReference type="AlphaFoldDB" id="A0A1E5QK90"/>
<sequence>MLSAEWGRGWGKEGSWELGVGGWGKRVQSSEFRVPSEEEDGEMGGWGDVKMLHKTNALFGFGIGS</sequence>
<proteinExistence type="predicted"/>
<feature type="region of interest" description="Disordered" evidence="1">
    <location>
        <begin position="1"/>
        <end position="47"/>
    </location>
</feature>
<reference evidence="2" key="1">
    <citation type="submission" date="2016-09" db="EMBL/GenBank/DDBJ databases">
        <title>Draft genome of thermotolerant cyanobacterium Desertifilum sp. strain IPPAS B-1220.</title>
        <authorList>
            <person name="Sinetova M.A."/>
            <person name="Bolakhan K."/>
            <person name="Zayadan B.K."/>
            <person name="Mironov K.S."/>
            <person name="Ustinova V."/>
            <person name="Kupriyanova E.V."/>
            <person name="Sidorov R.A."/>
            <person name="Skrypnik A.N."/>
            <person name="Gogoleva N.E."/>
            <person name="Gogolev Y.V."/>
            <person name="Los D.A."/>
        </authorList>
    </citation>
    <scope>NUCLEOTIDE SEQUENCE [LARGE SCALE GENOMIC DNA]</scope>
    <source>
        <strain evidence="2">IPPAS B-1220</strain>
    </source>
</reference>
<name>A0A1E5QK90_9CYAN</name>
<gene>
    <name evidence="2" type="ORF">BH720_11480</name>
</gene>
<dbReference type="STRING" id="1781255.BH720_11480"/>
<accession>A0A1E5QK90</accession>
<protein>
    <submittedName>
        <fullName evidence="2">Uncharacterized protein</fullName>
    </submittedName>
</protein>
<comment type="caution">
    <text evidence="2">The sequence shown here is derived from an EMBL/GenBank/DDBJ whole genome shotgun (WGS) entry which is preliminary data.</text>
</comment>
<dbReference type="EMBL" id="MJGC01000054">
    <property type="protein sequence ID" value="OEJ75080.1"/>
    <property type="molecule type" value="Genomic_DNA"/>
</dbReference>
<organism evidence="2">
    <name type="scientific">Desertifilum tharense IPPAS B-1220</name>
    <dbReference type="NCBI Taxonomy" id="1781255"/>
    <lineage>
        <taxon>Bacteria</taxon>
        <taxon>Bacillati</taxon>
        <taxon>Cyanobacteriota</taxon>
        <taxon>Cyanophyceae</taxon>
        <taxon>Desertifilales</taxon>
        <taxon>Desertifilaceae</taxon>
        <taxon>Desertifilum</taxon>
    </lineage>
</organism>
<evidence type="ECO:0000313" key="2">
    <source>
        <dbReference type="EMBL" id="OEJ75080.1"/>
    </source>
</evidence>
<evidence type="ECO:0000256" key="1">
    <source>
        <dbReference type="SAM" id="MobiDB-lite"/>
    </source>
</evidence>